<sequence>MLFLFSLFTIVNAHYLQSENDLFFCVHKNANVPGLSRANDESCTPNVFSIHYSHNGLVINYKDSNACKYMCLNRCGFLYYSVKFYKQDCVFTTSHFRGIDTLSVKRNNYSDFVATNNYEFIPMSLSAASRLERMKSLISIKFINSTKNDHHKCELGNVDTNDVSVTCTNYRFNRSEIRYDTHVGYTFNLWDKFLSLIGWYVIDVPDDKTKLKYYEYKRGAV</sequence>
<dbReference type="Gene3D" id="2.80.10.50">
    <property type="match status" value="1"/>
</dbReference>
<proteinExistence type="predicted"/>
<name>A0A7U3MXG4_9BBAC</name>
<gene>
    <name evidence="1" type="primary">ORF54</name>
</gene>
<dbReference type="EMBL" id="MN099285">
    <property type="protein sequence ID" value="QKV50097.1"/>
    <property type="molecule type" value="Genomic_DNA"/>
</dbReference>
<dbReference type="SUPFAM" id="SSF50353">
    <property type="entry name" value="Cytokine"/>
    <property type="match status" value="1"/>
</dbReference>
<evidence type="ECO:0000313" key="2">
    <source>
        <dbReference type="EMBL" id="QKV50097.1"/>
    </source>
</evidence>
<accession>A0A7U3MXG4</accession>
<protein>
    <submittedName>
        <fullName evidence="1">ORF54 protein</fullName>
    </submittedName>
</protein>
<organism evidence="1">
    <name type="scientific">Plutella xylostella granulovirus</name>
    <dbReference type="NCBI Taxonomy" id="98383"/>
    <lineage>
        <taxon>Viruses</taxon>
        <taxon>Viruses incertae sedis</taxon>
        <taxon>Naldaviricetes</taxon>
        <taxon>Lefavirales</taxon>
        <taxon>Baculoviridae</taxon>
        <taxon>Betabaculovirus</taxon>
        <taxon>Betabaculovirus pluxylostellae</taxon>
    </lineage>
</organism>
<reference evidence="1" key="1">
    <citation type="submission" date="2019-06" db="EMBL/GenBank/DDBJ databases">
        <title>Plutella xylostella granulovirus.</title>
        <authorList>
            <person name="Li L."/>
            <person name="Zhang M."/>
        </authorList>
    </citation>
    <scope>NUCLEOTIDE SEQUENCE</scope>
    <source>
        <strain evidence="2">PlxyGV_B</strain>
        <strain evidence="1">PlxyGV_W</strain>
    </source>
</reference>
<dbReference type="EMBL" id="MN099284">
    <property type="protein sequence ID" value="QKV49979.1"/>
    <property type="molecule type" value="Genomic_DNA"/>
</dbReference>
<evidence type="ECO:0000313" key="1">
    <source>
        <dbReference type="EMBL" id="QKV49979.1"/>
    </source>
</evidence>
<dbReference type="InterPro" id="IPR008996">
    <property type="entry name" value="IL1/FGF"/>
</dbReference>